<evidence type="ECO:0000313" key="2">
    <source>
        <dbReference type="Proteomes" id="UP000242381"/>
    </source>
</evidence>
<dbReference type="EMBL" id="KV921303">
    <property type="protein sequence ID" value="ORE19873.1"/>
    <property type="molecule type" value="Genomic_DNA"/>
</dbReference>
<name>A0A1X0S6D8_RHIZD</name>
<dbReference type="VEuPathDB" id="FungiDB:BCV72DRAFT_216904"/>
<organism evidence="1 2">
    <name type="scientific">Rhizopus microsporus</name>
    <dbReference type="NCBI Taxonomy" id="58291"/>
    <lineage>
        <taxon>Eukaryota</taxon>
        <taxon>Fungi</taxon>
        <taxon>Fungi incertae sedis</taxon>
        <taxon>Mucoromycota</taxon>
        <taxon>Mucoromycotina</taxon>
        <taxon>Mucoromycetes</taxon>
        <taxon>Mucorales</taxon>
        <taxon>Mucorineae</taxon>
        <taxon>Rhizopodaceae</taxon>
        <taxon>Rhizopus</taxon>
    </lineage>
</organism>
<dbReference type="Proteomes" id="UP000242381">
    <property type="component" value="Unassembled WGS sequence"/>
</dbReference>
<dbReference type="InterPro" id="IPR036691">
    <property type="entry name" value="Endo/exonu/phosph_ase_sf"/>
</dbReference>
<feature type="non-terminal residue" evidence="1">
    <location>
        <position position="113"/>
    </location>
</feature>
<evidence type="ECO:0008006" key="3">
    <source>
        <dbReference type="Google" id="ProtNLM"/>
    </source>
</evidence>
<protein>
    <recommendedName>
        <fullName evidence="3">Endonuclease/exonuclease/phosphatase domain-containing protein</fullName>
    </recommendedName>
</protein>
<dbReference type="OMA" id="WNTIQRT"/>
<sequence length="113" mass="12795">NNHNKLTTLNIGSLNCRGLRKTTNPATSAAFIRYLRTVSLDILALQETHADTDEIAHLFKTQFQVNTSYWSNYSGIICFSPFLSLSEPIWNTIQRTPTVKVSHVHEAFDPVFV</sequence>
<accession>A0A1X0S6D8</accession>
<dbReference type="SUPFAM" id="SSF56219">
    <property type="entry name" value="DNase I-like"/>
    <property type="match status" value="1"/>
</dbReference>
<reference evidence="1 2" key="1">
    <citation type="journal article" date="2016" name="Proc. Natl. Acad. Sci. U.S.A.">
        <title>Lipid metabolic changes in an early divergent fungus govern the establishment of a mutualistic symbiosis with endobacteria.</title>
        <authorList>
            <person name="Lastovetsky O.A."/>
            <person name="Gaspar M.L."/>
            <person name="Mondo S.J."/>
            <person name="LaButti K.M."/>
            <person name="Sandor L."/>
            <person name="Grigoriev I.V."/>
            <person name="Henry S.A."/>
            <person name="Pawlowska T.E."/>
        </authorList>
    </citation>
    <scope>NUCLEOTIDE SEQUENCE [LARGE SCALE GENOMIC DNA]</scope>
    <source>
        <strain evidence="1 2">ATCC 11559</strain>
    </source>
</reference>
<dbReference type="AlphaFoldDB" id="A0A1X0S6D8"/>
<proteinExistence type="predicted"/>
<dbReference type="Gene3D" id="3.60.10.10">
    <property type="entry name" value="Endonuclease/exonuclease/phosphatase"/>
    <property type="match status" value="1"/>
</dbReference>
<feature type="non-terminal residue" evidence="1">
    <location>
        <position position="1"/>
    </location>
</feature>
<evidence type="ECO:0000313" key="1">
    <source>
        <dbReference type="EMBL" id="ORE19873.1"/>
    </source>
</evidence>
<gene>
    <name evidence="1" type="ORF">BCV71DRAFT_167335</name>
</gene>